<dbReference type="AlphaFoldDB" id="A0A5C1E5T5"/>
<sequence length="78" mass="8618">MTTPAFDRELDVKGLNCPLPILRTKKTLAEMSSGQVLKVLATDPGSVKDFQAFARQTGNELLGANEDSQVYAFFLKRK</sequence>
<dbReference type="EMBL" id="CP022579">
    <property type="protein sequence ID" value="QEL64233.1"/>
    <property type="molecule type" value="Genomic_DNA"/>
</dbReference>
<feature type="domain" description="UPF0033" evidence="2">
    <location>
        <begin position="10"/>
        <end position="34"/>
    </location>
</feature>
<dbReference type="KEGG" id="otr:OTERR_07570"/>
<reference evidence="3 4" key="1">
    <citation type="submission" date="2017-07" db="EMBL/GenBank/DDBJ databases">
        <title>Complete genome sequence of Oryzomicrobium terrae TPP412.</title>
        <authorList>
            <person name="Chiu L.-W."/>
            <person name="Lo K.-J."/>
            <person name="Tsai Y.-M."/>
            <person name="Lin S.-S."/>
            <person name="Kuo C.-H."/>
            <person name="Liu C.-T."/>
        </authorList>
    </citation>
    <scope>NUCLEOTIDE SEQUENCE [LARGE SCALE GENOMIC DNA]</scope>
    <source>
        <strain evidence="3 4">TPP412</strain>
    </source>
</reference>
<dbReference type="RefSeq" id="WP_054621654.1">
    <property type="nucleotide sequence ID" value="NZ_CP022579.1"/>
</dbReference>
<comment type="similarity">
    <text evidence="1">Belongs to the sulfur carrier protein TusA family.</text>
</comment>
<dbReference type="Proteomes" id="UP000323671">
    <property type="component" value="Chromosome"/>
</dbReference>
<proteinExistence type="inferred from homology"/>
<dbReference type="InterPro" id="IPR036868">
    <property type="entry name" value="TusA-like_sf"/>
</dbReference>
<gene>
    <name evidence="3" type="primary">tusA</name>
    <name evidence="3" type="ORF">OTERR_07570</name>
</gene>
<dbReference type="Gene3D" id="3.30.110.40">
    <property type="entry name" value="TusA-like domain"/>
    <property type="match status" value="1"/>
</dbReference>
<evidence type="ECO:0000313" key="3">
    <source>
        <dbReference type="EMBL" id="QEL64233.1"/>
    </source>
</evidence>
<dbReference type="PROSITE" id="PS01148">
    <property type="entry name" value="UPF0033"/>
    <property type="match status" value="1"/>
</dbReference>
<evidence type="ECO:0000256" key="1">
    <source>
        <dbReference type="ARBA" id="ARBA00008984"/>
    </source>
</evidence>
<dbReference type="PANTHER" id="PTHR33279:SF6">
    <property type="entry name" value="SULFUR CARRIER PROTEIN YEDF-RELATED"/>
    <property type="match status" value="1"/>
</dbReference>
<keyword evidence="4" id="KW-1185">Reference proteome</keyword>
<name>A0A5C1E5T5_9RHOO</name>
<accession>A0A5C1E5T5</accession>
<dbReference type="CDD" id="cd00291">
    <property type="entry name" value="SirA_YedF_YeeD"/>
    <property type="match status" value="1"/>
</dbReference>
<evidence type="ECO:0000259" key="2">
    <source>
        <dbReference type="PROSITE" id="PS01148"/>
    </source>
</evidence>
<dbReference type="PANTHER" id="PTHR33279">
    <property type="entry name" value="SULFUR CARRIER PROTEIN YEDF-RELATED"/>
    <property type="match status" value="1"/>
</dbReference>
<dbReference type="InterPro" id="IPR001455">
    <property type="entry name" value="TusA-like"/>
</dbReference>
<protein>
    <submittedName>
        <fullName evidence="3">tRNA 2-thiouridine synthesizing protein A</fullName>
    </submittedName>
</protein>
<dbReference type="SUPFAM" id="SSF64307">
    <property type="entry name" value="SirA-like"/>
    <property type="match status" value="1"/>
</dbReference>
<dbReference type="Pfam" id="PF01206">
    <property type="entry name" value="TusA"/>
    <property type="match status" value="1"/>
</dbReference>
<organism evidence="3 4">
    <name type="scientific">Oryzomicrobium terrae</name>
    <dbReference type="NCBI Taxonomy" id="1735038"/>
    <lineage>
        <taxon>Bacteria</taxon>
        <taxon>Pseudomonadati</taxon>
        <taxon>Pseudomonadota</taxon>
        <taxon>Betaproteobacteria</taxon>
        <taxon>Rhodocyclales</taxon>
        <taxon>Rhodocyclaceae</taxon>
        <taxon>Oryzomicrobium</taxon>
    </lineage>
</organism>
<evidence type="ECO:0000313" key="4">
    <source>
        <dbReference type="Proteomes" id="UP000323671"/>
    </source>
</evidence>